<dbReference type="PRINTS" id="PR00971">
    <property type="entry name" value="RIBOSOMALS10"/>
</dbReference>
<name>A0ABN7T7Y8_OIKDI</name>
<evidence type="ECO:0000256" key="3">
    <source>
        <dbReference type="ARBA" id="ARBA00023274"/>
    </source>
</evidence>
<reference evidence="7 8" key="1">
    <citation type="submission" date="2021-04" db="EMBL/GenBank/DDBJ databases">
        <authorList>
            <person name="Bliznina A."/>
        </authorList>
    </citation>
    <scope>NUCLEOTIDE SEQUENCE [LARGE SCALE GENOMIC DNA]</scope>
</reference>
<dbReference type="Proteomes" id="UP001158576">
    <property type="component" value="Chromosome 2"/>
</dbReference>
<dbReference type="InterPro" id="IPR001848">
    <property type="entry name" value="Ribosomal_uS10"/>
</dbReference>
<dbReference type="EMBL" id="OU015567">
    <property type="protein sequence ID" value="CAG5113748.1"/>
    <property type="molecule type" value="Genomic_DNA"/>
</dbReference>
<feature type="domain" description="Small ribosomal subunit protein uS10" evidence="6">
    <location>
        <begin position="21"/>
        <end position="115"/>
    </location>
</feature>
<dbReference type="Pfam" id="PF00338">
    <property type="entry name" value="Ribosomal_S10"/>
    <property type="match status" value="1"/>
</dbReference>
<dbReference type="PANTHER" id="PTHR11700">
    <property type="entry name" value="30S RIBOSOMAL PROTEIN S10 FAMILY MEMBER"/>
    <property type="match status" value="1"/>
</dbReference>
<organism evidence="7 8">
    <name type="scientific">Oikopleura dioica</name>
    <name type="common">Tunicate</name>
    <dbReference type="NCBI Taxonomy" id="34765"/>
    <lineage>
        <taxon>Eukaryota</taxon>
        <taxon>Metazoa</taxon>
        <taxon>Chordata</taxon>
        <taxon>Tunicata</taxon>
        <taxon>Appendicularia</taxon>
        <taxon>Copelata</taxon>
        <taxon>Oikopleuridae</taxon>
        <taxon>Oikopleura</taxon>
    </lineage>
</organism>
<dbReference type="InterPro" id="IPR005729">
    <property type="entry name" value="Ribosomal_uS10_euk/arc"/>
</dbReference>
<evidence type="ECO:0000256" key="2">
    <source>
        <dbReference type="ARBA" id="ARBA00022980"/>
    </source>
</evidence>
<dbReference type="InterPro" id="IPR036838">
    <property type="entry name" value="Ribosomal_uS10_dom_sf"/>
</dbReference>
<dbReference type="HAMAP" id="MF_00508">
    <property type="entry name" value="Ribosomal_uS10"/>
    <property type="match status" value="1"/>
</dbReference>
<comment type="similarity">
    <text evidence="1">Belongs to the universal ribosomal protein uS10 family.</text>
</comment>
<keyword evidence="2" id="KW-0689">Ribosomal protein</keyword>
<dbReference type="SUPFAM" id="SSF54999">
    <property type="entry name" value="Ribosomal protein S10"/>
    <property type="match status" value="1"/>
</dbReference>
<protein>
    <recommendedName>
        <fullName evidence="4">Small ribosomal subunit protein uS10</fullName>
    </recommendedName>
    <alternativeName>
        <fullName evidence="5">40S ribosomal protein S20</fullName>
    </alternativeName>
</protein>
<evidence type="ECO:0000256" key="4">
    <source>
        <dbReference type="ARBA" id="ARBA00035162"/>
    </source>
</evidence>
<dbReference type="InterPro" id="IPR027486">
    <property type="entry name" value="Ribosomal_uS10_dom"/>
</dbReference>
<sequence length="118" mass="13619">MSYEPKKEDIQQEEDPNHRIRITISSKNCKAIERISNEIVRSGKDKGLKVKGPIRQPTKTLRITTRKTPNGEGSKTWDRYQMRIHKRVIDLVSSTEKVRQITQMSIDPGIDVEVTICD</sequence>
<dbReference type="NCBIfam" id="TIGR01046">
    <property type="entry name" value="uS10_euk_arch"/>
    <property type="match status" value="1"/>
</dbReference>
<dbReference type="Gene3D" id="3.30.70.600">
    <property type="entry name" value="Ribosomal protein S10 domain"/>
    <property type="match status" value="1"/>
</dbReference>
<proteinExistence type="inferred from homology"/>
<dbReference type="SMART" id="SM01403">
    <property type="entry name" value="Ribosomal_S10"/>
    <property type="match status" value="1"/>
</dbReference>
<evidence type="ECO:0000313" key="8">
    <source>
        <dbReference type="Proteomes" id="UP001158576"/>
    </source>
</evidence>
<evidence type="ECO:0000313" key="7">
    <source>
        <dbReference type="EMBL" id="CAG5113748.1"/>
    </source>
</evidence>
<evidence type="ECO:0000256" key="1">
    <source>
        <dbReference type="ARBA" id="ARBA00007102"/>
    </source>
</evidence>
<evidence type="ECO:0000259" key="6">
    <source>
        <dbReference type="SMART" id="SM01403"/>
    </source>
</evidence>
<keyword evidence="3" id="KW-0687">Ribonucleoprotein</keyword>
<gene>
    <name evidence="7" type="ORF">OKIOD_LOCUS16603</name>
</gene>
<evidence type="ECO:0000256" key="5">
    <source>
        <dbReference type="ARBA" id="ARBA00035450"/>
    </source>
</evidence>
<accession>A0ABN7T7Y8</accession>
<keyword evidence="8" id="KW-1185">Reference proteome</keyword>